<protein>
    <submittedName>
        <fullName evidence="2">Uncharacterized protein</fullName>
    </submittedName>
</protein>
<gene>
    <name evidence="2" type="ORF">AFUS01_LOCUS5321</name>
</gene>
<sequence>MNSKILVDFFLLIFYLAVTVGLTSGQILDCEDDGSYCMRNIECCSEYCTDFTCGPCKETGSWCLFDSDCCTDICTLLTCRDCKKDWEVCLTNDECCSGRCTLFNCWPEY</sequence>
<dbReference type="Proteomes" id="UP000708208">
    <property type="component" value="Unassembled WGS sequence"/>
</dbReference>
<feature type="chain" id="PRO_5035217126" evidence="1">
    <location>
        <begin position="26"/>
        <end position="109"/>
    </location>
</feature>
<evidence type="ECO:0000313" key="3">
    <source>
        <dbReference type="Proteomes" id="UP000708208"/>
    </source>
</evidence>
<keyword evidence="1" id="KW-0732">Signal</keyword>
<evidence type="ECO:0000256" key="1">
    <source>
        <dbReference type="SAM" id="SignalP"/>
    </source>
</evidence>
<dbReference type="EMBL" id="CAJVCH010033799">
    <property type="protein sequence ID" value="CAG7714172.1"/>
    <property type="molecule type" value="Genomic_DNA"/>
</dbReference>
<feature type="signal peptide" evidence="1">
    <location>
        <begin position="1"/>
        <end position="25"/>
    </location>
</feature>
<comment type="caution">
    <text evidence="2">The sequence shown here is derived from an EMBL/GenBank/DDBJ whole genome shotgun (WGS) entry which is preliminary data.</text>
</comment>
<evidence type="ECO:0000313" key="2">
    <source>
        <dbReference type="EMBL" id="CAG7714172.1"/>
    </source>
</evidence>
<proteinExistence type="predicted"/>
<reference evidence="2" key="1">
    <citation type="submission" date="2021-06" db="EMBL/GenBank/DDBJ databases">
        <authorList>
            <person name="Hodson N. C."/>
            <person name="Mongue J. A."/>
            <person name="Jaron S. K."/>
        </authorList>
    </citation>
    <scope>NUCLEOTIDE SEQUENCE</scope>
</reference>
<name>A0A8J2JX74_9HEXA</name>
<dbReference type="OrthoDB" id="7211176at2759"/>
<keyword evidence="3" id="KW-1185">Reference proteome</keyword>
<accession>A0A8J2JX74</accession>
<dbReference type="AlphaFoldDB" id="A0A8J2JX74"/>
<organism evidence="2 3">
    <name type="scientific">Allacma fusca</name>
    <dbReference type="NCBI Taxonomy" id="39272"/>
    <lineage>
        <taxon>Eukaryota</taxon>
        <taxon>Metazoa</taxon>
        <taxon>Ecdysozoa</taxon>
        <taxon>Arthropoda</taxon>
        <taxon>Hexapoda</taxon>
        <taxon>Collembola</taxon>
        <taxon>Symphypleona</taxon>
        <taxon>Sminthuridae</taxon>
        <taxon>Allacma</taxon>
    </lineage>
</organism>